<organism evidence="1 2">
    <name type="scientific">Actinophytocola oryzae</name>
    <dbReference type="NCBI Taxonomy" id="502181"/>
    <lineage>
        <taxon>Bacteria</taxon>
        <taxon>Bacillati</taxon>
        <taxon>Actinomycetota</taxon>
        <taxon>Actinomycetes</taxon>
        <taxon>Pseudonocardiales</taxon>
        <taxon>Pseudonocardiaceae</taxon>
    </lineage>
</organism>
<proteinExistence type="predicted"/>
<dbReference type="Proteomes" id="UP000294927">
    <property type="component" value="Unassembled WGS sequence"/>
</dbReference>
<keyword evidence="2" id="KW-1185">Reference proteome</keyword>
<reference evidence="1 2" key="1">
    <citation type="submission" date="2019-03" db="EMBL/GenBank/DDBJ databases">
        <title>Genomic Encyclopedia of Archaeal and Bacterial Type Strains, Phase II (KMG-II): from individual species to whole genera.</title>
        <authorList>
            <person name="Goeker M."/>
        </authorList>
    </citation>
    <scope>NUCLEOTIDE SEQUENCE [LARGE SCALE GENOMIC DNA]</scope>
    <source>
        <strain evidence="1 2">DSM 45499</strain>
    </source>
</reference>
<evidence type="ECO:0000313" key="1">
    <source>
        <dbReference type="EMBL" id="TDV40078.1"/>
    </source>
</evidence>
<gene>
    <name evidence="1" type="ORF">CLV71_12495</name>
</gene>
<dbReference type="AlphaFoldDB" id="A0A4R7UTT0"/>
<sequence>MLVPVGHDLGVFHDGAGSPPVHQVRVGAELVELSVAEYEEWTAASSPALESRGLLASTDDPIAFASAHRLLPLALGLGNTVEEPWLFSAGLLYQPLVAMTGPLYDLWQWAHLSPDLWSACQEAAAVAVAAGVTTTEQTEPAEVLAGALETAPHLLASRVACFDVRTEGV</sequence>
<dbReference type="OrthoDB" id="5191117at2"/>
<accession>A0A4R7UTT0</accession>
<dbReference type="RefSeq" id="WP_133908522.1">
    <property type="nucleotide sequence ID" value="NZ_SOCP01000024.1"/>
</dbReference>
<dbReference type="EMBL" id="SOCP01000024">
    <property type="protein sequence ID" value="TDV40078.1"/>
    <property type="molecule type" value="Genomic_DNA"/>
</dbReference>
<comment type="caution">
    <text evidence="1">The sequence shown here is derived from an EMBL/GenBank/DDBJ whole genome shotgun (WGS) entry which is preliminary data.</text>
</comment>
<evidence type="ECO:0000313" key="2">
    <source>
        <dbReference type="Proteomes" id="UP000294927"/>
    </source>
</evidence>
<name>A0A4R7UTT0_9PSEU</name>
<protein>
    <submittedName>
        <fullName evidence="1">Uncharacterized protein</fullName>
    </submittedName>
</protein>